<evidence type="ECO:0000313" key="4">
    <source>
        <dbReference type="EMBL" id="MZQ83985.1"/>
    </source>
</evidence>
<dbReference type="Proteomes" id="UP000481087">
    <property type="component" value="Unassembled WGS sequence"/>
</dbReference>
<dbReference type="AlphaFoldDB" id="A0A6L8V0Z1"/>
<evidence type="ECO:0000259" key="3">
    <source>
        <dbReference type="PROSITE" id="PS51272"/>
    </source>
</evidence>
<dbReference type="PROSITE" id="PS51272">
    <property type="entry name" value="SLH"/>
    <property type="match status" value="1"/>
</dbReference>
<reference evidence="4 5" key="1">
    <citation type="submission" date="2019-12" db="EMBL/GenBank/DDBJ databases">
        <title>Paenibacillus sp. nov. sp. isolated from soil.</title>
        <authorList>
            <person name="Kim J."/>
            <person name="Jeong S.E."/>
            <person name="Jung H.S."/>
            <person name="Jeon C.O."/>
        </authorList>
    </citation>
    <scope>NUCLEOTIDE SEQUENCE [LARGE SCALE GENOMIC DNA]</scope>
    <source>
        <strain evidence="4 5">5J-6</strain>
    </source>
</reference>
<name>A0A6L8V0Z1_9BACL</name>
<feature type="chain" id="PRO_5026863054" evidence="2">
    <location>
        <begin position="30"/>
        <end position="493"/>
    </location>
</feature>
<organism evidence="4 5">
    <name type="scientific">Paenibacillus silvestris</name>
    <dbReference type="NCBI Taxonomy" id="2606219"/>
    <lineage>
        <taxon>Bacteria</taxon>
        <taxon>Bacillati</taxon>
        <taxon>Bacillota</taxon>
        <taxon>Bacilli</taxon>
        <taxon>Bacillales</taxon>
        <taxon>Paenibacillaceae</taxon>
        <taxon>Paenibacillus</taxon>
    </lineage>
</organism>
<evidence type="ECO:0000313" key="5">
    <source>
        <dbReference type="Proteomes" id="UP000481087"/>
    </source>
</evidence>
<keyword evidence="1 2" id="KW-0732">Signal</keyword>
<dbReference type="InterPro" id="IPR001119">
    <property type="entry name" value="SLH_dom"/>
</dbReference>
<accession>A0A6L8V0Z1</accession>
<dbReference type="InterPro" id="IPR051465">
    <property type="entry name" value="Cell_Envelope_Struct_Comp"/>
</dbReference>
<dbReference type="PANTHER" id="PTHR43308">
    <property type="entry name" value="OUTER MEMBRANE PROTEIN ALPHA-RELATED"/>
    <property type="match status" value="1"/>
</dbReference>
<keyword evidence="5" id="KW-1185">Reference proteome</keyword>
<sequence length="493" mass="52167">MKNNKKIIAALTLTATVSLSAILPFNAMAANPFADASSSSNVQTAIEKLAEQQVLSGYEDHSFLPNQAVTRAEIAKMAALALHINMDTAETTTFSDVAKGDWFYSYAAALESVGAITSTNGQFQGGVTVSSEQLAGVIAKVLKVDTAAVQQLPSYASLTSSQVTRGEAALLIFEAQQLAPIHVTKLEVLNAITLQVTFSAPIPTAELELEPASKNFVFDNGLAINNVPRLKTGSTSTYIVPVPTQKAGTTYTLTYKGEPAGTFTASTEKIALASTQQVANDVFEVESHLADGVADYGYVIAAYAKGRPGSFIVNEKNQYNGMTYEILSSMRNREVQITPDGGTPMIAKYLPFTQATDGRQAPKFLLPNGETLKPGVTYTVSADWATLKNATFTAKDIAPLTIQSASTVDAKTINVTLSQDPKDEIFVSRRVTLTGTDGAVLTAEYTLTTRKGAVGTFALLNNGQLVPGMTYTVAPEGKWATASAAGVTLTVAK</sequence>
<dbReference type="InterPro" id="IPR014755">
    <property type="entry name" value="Cu-Rt/internalin_Ig-like"/>
</dbReference>
<dbReference type="RefSeq" id="WP_161408085.1">
    <property type="nucleotide sequence ID" value="NZ_WTUZ01000020.1"/>
</dbReference>
<protein>
    <submittedName>
        <fullName evidence="4">S-layer homology domain-containing protein</fullName>
    </submittedName>
</protein>
<dbReference type="EMBL" id="WTUZ01000020">
    <property type="protein sequence ID" value="MZQ83985.1"/>
    <property type="molecule type" value="Genomic_DNA"/>
</dbReference>
<evidence type="ECO:0000256" key="2">
    <source>
        <dbReference type="SAM" id="SignalP"/>
    </source>
</evidence>
<feature type="domain" description="SLH" evidence="3">
    <location>
        <begin position="29"/>
        <end position="92"/>
    </location>
</feature>
<dbReference type="Pfam" id="PF00395">
    <property type="entry name" value="SLH"/>
    <property type="match status" value="1"/>
</dbReference>
<proteinExistence type="predicted"/>
<dbReference type="PANTHER" id="PTHR43308:SF5">
    <property type="entry name" value="S-LAYER PROTEIN _ PEPTIDOGLYCAN ENDO-BETA-N-ACETYLGLUCOSAMINIDASE"/>
    <property type="match status" value="1"/>
</dbReference>
<comment type="caution">
    <text evidence="4">The sequence shown here is derived from an EMBL/GenBank/DDBJ whole genome shotgun (WGS) entry which is preliminary data.</text>
</comment>
<gene>
    <name evidence="4" type="ORF">GQF01_17875</name>
</gene>
<dbReference type="Gene3D" id="2.60.40.1220">
    <property type="match status" value="1"/>
</dbReference>
<feature type="signal peptide" evidence="2">
    <location>
        <begin position="1"/>
        <end position="29"/>
    </location>
</feature>
<evidence type="ECO:0000256" key="1">
    <source>
        <dbReference type="ARBA" id="ARBA00022729"/>
    </source>
</evidence>